<protein>
    <recommendedName>
        <fullName evidence="3">Epoxyqueuosine reductase</fullName>
    </recommendedName>
</protein>
<dbReference type="EMBL" id="JAEEGC010000060">
    <property type="protein sequence ID" value="MBV7273927.1"/>
    <property type="molecule type" value="Genomic_DNA"/>
</dbReference>
<evidence type="ECO:0000313" key="2">
    <source>
        <dbReference type="Proteomes" id="UP000694308"/>
    </source>
</evidence>
<dbReference type="RefSeq" id="WP_218320996.1">
    <property type="nucleotide sequence ID" value="NZ_JAEEGC010000060.1"/>
</dbReference>
<keyword evidence="2" id="KW-1185">Reference proteome</keyword>
<gene>
    <name evidence="1" type="ORF">I6U48_13550</name>
</gene>
<name>A0A949TR95_9CLOT</name>
<dbReference type="PANTHER" id="PTHR42827">
    <property type="entry name" value="IRON-SULFUR CLUSTER-BINDING PROTEIN-RELATED"/>
    <property type="match status" value="1"/>
</dbReference>
<dbReference type="AlphaFoldDB" id="A0A949TR95"/>
<reference evidence="1" key="1">
    <citation type="submission" date="2020-12" db="EMBL/GenBank/DDBJ databases">
        <title>Clostridium thailandense sp. nov., a novel acetogenic bacterium isolated from peat land soil in Thailand.</title>
        <authorList>
            <person name="Chaikitkaew S."/>
            <person name="Birkeland N.K."/>
        </authorList>
    </citation>
    <scope>NUCLEOTIDE SEQUENCE</scope>
    <source>
        <strain evidence="1">PL3</strain>
    </source>
</reference>
<dbReference type="PANTHER" id="PTHR42827:SF1">
    <property type="entry name" value="IRON-SULFUR CLUSTER-BINDING PROTEIN"/>
    <property type="match status" value="1"/>
</dbReference>
<sequence length="266" mass="29583">MKKFTSEEIVRIALESGASLAGVANIEDLKKAPAFNVVTKMPEYNGVGTYMRDENDTFLPGVVWPEGMKSVVVLAYYHPVNEPKLDYWFDGHTTPGNRKLMEVNKKFKEIMIEAGIETYPLHYHIEKGGIFLKDSAVVAGLGCIGRNNLLVTPQYGSHVRLRGIGLNLDLQSTGPSGYDPCAGCEVRCWEKCAKGVFAKKVYSEEKLGRAELPGRVGNFDRTICNIQMKEDEANMEPMELYENSEEGPINAIKYCRVCECACPIGK</sequence>
<dbReference type="Proteomes" id="UP000694308">
    <property type="component" value="Unassembled WGS sequence"/>
</dbReference>
<organism evidence="1 2">
    <name type="scientific">Clostridium thailandense</name>
    <dbReference type="NCBI Taxonomy" id="2794346"/>
    <lineage>
        <taxon>Bacteria</taxon>
        <taxon>Bacillati</taxon>
        <taxon>Bacillota</taxon>
        <taxon>Clostridia</taxon>
        <taxon>Eubacteriales</taxon>
        <taxon>Clostridiaceae</taxon>
        <taxon>Clostridium</taxon>
    </lineage>
</organism>
<evidence type="ECO:0000313" key="1">
    <source>
        <dbReference type="EMBL" id="MBV7273927.1"/>
    </source>
</evidence>
<comment type="caution">
    <text evidence="1">The sequence shown here is derived from an EMBL/GenBank/DDBJ whole genome shotgun (WGS) entry which is preliminary data.</text>
</comment>
<evidence type="ECO:0008006" key="3">
    <source>
        <dbReference type="Google" id="ProtNLM"/>
    </source>
</evidence>
<proteinExistence type="predicted"/>
<accession>A0A949TR95</accession>